<organism evidence="1 2">
    <name type="scientific">Populus tomentosa</name>
    <name type="common">Chinese white poplar</name>
    <dbReference type="NCBI Taxonomy" id="118781"/>
    <lineage>
        <taxon>Eukaryota</taxon>
        <taxon>Viridiplantae</taxon>
        <taxon>Streptophyta</taxon>
        <taxon>Embryophyta</taxon>
        <taxon>Tracheophyta</taxon>
        <taxon>Spermatophyta</taxon>
        <taxon>Magnoliopsida</taxon>
        <taxon>eudicotyledons</taxon>
        <taxon>Gunneridae</taxon>
        <taxon>Pentapetalae</taxon>
        <taxon>rosids</taxon>
        <taxon>fabids</taxon>
        <taxon>Malpighiales</taxon>
        <taxon>Salicaceae</taxon>
        <taxon>Saliceae</taxon>
        <taxon>Populus</taxon>
    </lineage>
</organism>
<reference evidence="1" key="1">
    <citation type="journal article" date="2020" name="bioRxiv">
        <title>Hybrid origin of Populus tomentosa Carr. identified through genome sequencing and phylogenomic analysis.</title>
        <authorList>
            <person name="An X."/>
            <person name="Gao K."/>
            <person name="Chen Z."/>
            <person name="Li J."/>
            <person name="Yang X."/>
            <person name="Yang X."/>
            <person name="Zhou J."/>
            <person name="Guo T."/>
            <person name="Zhao T."/>
            <person name="Huang S."/>
            <person name="Miao D."/>
            <person name="Khan W.U."/>
            <person name="Rao P."/>
            <person name="Ye M."/>
            <person name="Lei B."/>
            <person name="Liao W."/>
            <person name="Wang J."/>
            <person name="Ji L."/>
            <person name="Li Y."/>
            <person name="Guo B."/>
            <person name="Mustafa N.S."/>
            <person name="Li S."/>
            <person name="Yun Q."/>
            <person name="Keller S.R."/>
            <person name="Mao J."/>
            <person name="Zhang R."/>
            <person name="Strauss S.H."/>
        </authorList>
    </citation>
    <scope>NUCLEOTIDE SEQUENCE</scope>
    <source>
        <strain evidence="1">GM15</strain>
        <tissue evidence="1">Leaf</tissue>
    </source>
</reference>
<accession>A0A8X7XRX7</accession>
<keyword evidence="2" id="KW-1185">Reference proteome</keyword>
<comment type="caution">
    <text evidence="1">The sequence shown here is derived from an EMBL/GenBank/DDBJ whole genome shotgun (WGS) entry which is preliminary data.</text>
</comment>
<evidence type="ECO:0000313" key="1">
    <source>
        <dbReference type="EMBL" id="KAG6736650.1"/>
    </source>
</evidence>
<dbReference type="Proteomes" id="UP000886885">
    <property type="component" value="Unassembled WGS sequence"/>
</dbReference>
<gene>
    <name evidence="1" type="ORF">POTOM_060473</name>
</gene>
<proteinExistence type="predicted"/>
<evidence type="ECO:0000313" key="2">
    <source>
        <dbReference type="Proteomes" id="UP000886885"/>
    </source>
</evidence>
<dbReference type="AlphaFoldDB" id="A0A8X7XRX7"/>
<sequence>MAAIGSFSLLRNCAVTTRAFSNVRVSPRAPLVSIQLSSFILTILKDLCFALMLYTRRGFCKSSCSQCRQWSSNHVSSLVT</sequence>
<dbReference type="EMBL" id="JAAWWB010000686">
    <property type="protein sequence ID" value="KAG6736650.1"/>
    <property type="molecule type" value="Genomic_DNA"/>
</dbReference>
<name>A0A8X7XRX7_POPTO</name>
<protein>
    <submittedName>
        <fullName evidence="1">Uncharacterized protein</fullName>
    </submittedName>
</protein>